<dbReference type="PIRSF" id="PIRSF015283">
    <property type="entry name" value="Regulatory_RpfE"/>
    <property type="match status" value="1"/>
</dbReference>
<evidence type="ECO:0008006" key="3">
    <source>
        <dbReference type="Google" id="ProtNLM"/>
    </source>
</evidence>
<evidence type="ECO:0000313" key="1">
    <source>
        <dbReference type="EMBL" id="OGI44772.1"/>
    </source>
</evidence>
<dbReference type="AlphaFoldDB" id="A0A1F6TI28"/>
<dbReference type="Proteomes" id="UP000179360">
    <property type="component" value="Unassembled WGS sequence"/>
</dbReference>
<proteinExistence type="predicted"/>
<dbReference type="STRING" id="1817764.A2637_00325"/>
<evidence type="ECO:0000313" key="2">
    <source>
        <dbReference type="Proteomes" id="UP000179360"/>
    </source>
</evidence>
<protein>
    <recommendedName>
        <fullName evidence="3">Phosphoglycerate mutase</fullName>
    </recommendedName>
</protein>
<organism evidence="1 2">
    <name type="scientific">Candidatus Muproteobacteria bacterium RIFCSPHIGHO2_01_FULL_65_16</name>
    <dbReference type="NCBI Taxonomy" id="1817764"/>
    <lineage>
        <taxon>Bacteria</taxon>
        <taxon>Pseudomonadati</taxon>
        <taxon>Pseudomonadota</taxon>
        <taxon>Candidatus Muproteobacteria</taxon>
    </lineage>
</organism>
<gene>
    <name evidence="1" type="ORF">A2637_00325</name>
</gene>
<accession>A0A1F6TI28</accession>
<name>A0A1F6TI28_9PROT</name>
<dbReference type="InterPro" id="IPR016631">
    <property type="entry name" value="Regulatory_RpfE"/>
</dbReference>
<sequence>MANNDSKQSLDLVIAGLFGPAPATSAALTEGVRLPALETMLARSDHPGDISPSGLEAVLFALFGVDMGTDEDLPVAAVTRVLDLGVIDKGWWLRADPVHLRPEHDRLILFDNKLLQIAQAEADGLAAEIMEVYAADGWLLKAPRPSRWYLKPPRASRIGTTPLPDVIGKDIHPYLPHGKDGKTWHTILNEIQIMLHTAGVNTERERRGKPPVNSLWFWGSGRLPRIRPVSWAQVWSQEPVSLALARLSETTSAGVPAGFPEWARQAARPGAHLVVLEESRGAVAYGEAGEWLEFMRKLERDWMAPMLEALKGGQLERVTIHTDTGRRLTITPVGARRWWRRSRSLETFR</sequence>
<dbReference type="EMBL" id="MFSY01000112">
    <property type="protein sequence ID" value="OGI44772.1"/>
    <property type="molecule type" value="Genomic_DNA"/>
</dbReference>
<reference evidence="1 2" key="1">
    <citation type="journal article" date="2016" name="Nat. Commun.">
        <title>Thousands of microbial genomes shed light on interconnected biogeochemical processes in an aquifer system.</title>
        <authorList>
            <person name="Anantharaman K."/>
            <person name="Brown C.T."/>
            <person name="Hug L.A."/>
            <person name="Sharon I."/>
            <person name="Castelle C.J."/>
            <person name="Probst A.J."/>
            <person name="Thomas B.C."/>
            <person name="Singh A."/>
            <person name="Wilkins M.J."/>
            <person name="Karaoz U."/>
            <person name="Brodie E.L."/>
            <person name="Williams K.H."/>
            <person name="Hubbard S.S."/>
            <person name="Banfield J.F."/>
        </authorList>
    </citation>
    <scope>NUCLEOTIDE SEQUENCE [LARGE SCALE GENOMIC DNA]</scope>
</reference>
<comment type="caution">
    <text evidence="1">The sequence shown here is derived from an EMBL/GenBank/DDBJ whole genome shotgun (WGS) entry which is preliminary data.</text>
</comment>